<accession>A0ABD7MUP4</accession>
<reference evidence="1 2" key="1">
    <citation type="submission" date="2018-06" db="EMBL/GenBank/DDBJ databases">
        <authorList>
            <consortium name="Pathogen Informatics"/>
            <person name="Doyle S."/>
        </authorList>
    </citation>
    <scope>NUCLEOTIDE SEQUENCE [LARGE SCALE GENOMIC DNA]</scope>
    <source>
        <strain evidence="1 2">NCTC7908</strain>
    </source>
</reference>
<sequence length="41" mass="4586">MFTFKQSPTIKALGEFTPSRIQVREAVAERNVSVRHQPGTA</sequence>
<protein>
    <submittedName>
        <fullName evidence="1">Uncharacterized protein</fullName>
    </submittedName>
</protein>
<proteinExistence type="predicted"/>
<evidence type="ECO:0000313" key="2">
    <source>
        <dbReference type="Proteomes" id="UP000248741"/>
    </source>
</evidence>
<evidence type="ECO:0000313" key="1">
    <source>
        <dbReference type="EMBL" id="SQG52509.1"/>
    </source>
</evidence>
<dbReference type="RefSeq" id="WP_014835654.1">
    <property type="nucleotide sequence ID" value="NZ_AP019662.1"/>
</dbReference>
<dbReference type="GeneID" id="75261448"/>
<gene>
    <name evidence="1" type="ORF">NCTC7908_01811</name>
</gene>
<dbReference type="EMBL" id="LS483400">
    <property type="protein sequence ID" value="SQG52509.1"/>
    <property type="molecule type" value="Genomic_DNA"/>
</dbReference>
<organism evidence="1 2">
    <name type="scientific">Corynebacterium ulcerans</name>
    <dbReference type="NCBI Taxonomy" id="65058"/>
    <lineage>
        <taxon>Bacteria</taxon>
        <taxon>Bacillati</taxon>
        <taxon>Actinomycetota</taxon>
        <taxon>Actinomycetes</taxon>
        <taxon>Mycobacteriales</taxon>
        <taxon>Corynebacteriaceae</taxon>
        <taxon>Corynebacterium</taxon>
    </lineage>
</organism>
<name>A0ABD7MUP4_CORUL</name>
<dbReference type="AlphaFoldDB" id="A0ABD7MUP4"/>
<dbReference type="Proteomes" id="UP000248741">
    <property type="component" value="Chromosome 1"/>
</dbReference>